<gene>
    <name evidence="1" type="ORF">Amon02_000034700</name>
</gene>
<evidence type="ECO:0000313" key="2">
    <source>
        <dbReference type="Proteomes" id="UP001165064"/>
    </source>
</evidence>
<accession>A0ACB5SRP7</accession>
<proteinExistence type="predicted"/>
<reference evidence="1" key="1">
    <citation type="submission" date="2023-04" db="EMBL/GenBank/DDBJ databases">
        <title>Ambrosiozyma monospora NBRC 10751.</title>
        <authorList>
            <person name="Ichikawa N."/>
            <person name="Sato H."/>
            <person name="Tonouchi N."/>
        </authorList>
    </citation>
    <scope>NUCLEOTIDE SEQUENCE</scope>
    <source>
        <strain evidence="1">NBRC 10751</strain>
    </source>
</reference>
<comment type="caution">
    <text evidence="1">The sequence shown here is derived from an EMBL/GenBank/DDBJ whole genome shotgun (WGS) entry which is preliminary data.</text>
</comment>
<keyword evidence="2" id="KW-1185">Reference proteome</keyword>
<dbReference type="Proteomes" id="UP001165064">
    <property type="component" value="Unassembled WGS sequence"/>
</dbReference>
<evidence type="ECO:0000313" key="1">
    <source>
        <dbReference type="EMBL" id="GME70812.1"/>
    </source>
</evidence>
<dbReference type="EMBL" id="BSXS01000098">
    <property type="protein sequence ID" value="GME70812.1"/>
    <property type="molecule type" value="Genomic_DNA"/>
</dbReference>
<name>A0ACB5SRP7_AMBMO</name>
<sequence>MNEVFVRATCDTFHNSRTSNLRIEGLKDISTQTVDLLNEVKDKFPLLNITVSCWESHDWNDSKEFMERTEYHSMISSVHLFPSKLEEPDISLFPNLTKMTLFYNQLERTSSQHPLQFSPHDKLKKLDISLYTPLEGPLDIDLHKLTNLRSFRFYGRADQLSLNGLPTSLERLSIIATGKTYMCPLNLPTNLKILNVNGFLGQKFPEIVN</sequence>
<organism evidence="1 2">
    <name type="scientific">Ambrosiozyma monospora</name>
    <name type="common">Yeast</name>
    <name type="synonym">Endomycopsis monosporus</name>
    <dbReference type="NCBI Taxonomy" id="43982"/>
    <lineage>
        <taxon>Eukaryota</taxon>
        <taxon>Fungi</taxon>
        <taxon>Dikarya</taxon>
        <taxon>Ascomycota</taxon>
        <taxon>Saccharomycotina</taxon>
        <taxon>Pichiomycetes</taxon>
        <taxon>Pichiales</taxon>
        <taxon>Pichiaceae</taxon>
        <taxon>Ambrosiozyma</taxon>
    </lineage>
</organism>
<protein>
    <submittedName>
        <fullName evidence="1">Unnamed protein product</fullName>
    </submittedName>
</protein>